<evidence type="ECO:0000313" key="13">
    <source>
        <dbReference type="Proteomes" id="UP000198612"/>
    </source>
</evidence>
<dbReference type="EMBL" id="QICM01000006">
    <property type="protein sequence ID" value="PXV67901.1"/>
    <property type="molecule type" value="Genomic_DNA"/>
</dbReference>
<feature type="transmembrane region" description="Helical" evidence="6">
    <location>
        <begin position="201"/>
        <end position="218"/>
    </location>
</feature>
<evidence type="ECO:0000256" key="4">
    <source>
        <dbReference type="ARBA" id="ARBA00022989"/>
    </source>
</evidence>
<accession>A0A1G6Q9A3</accession>
<comment type="similarity">
    <text evidence="6">Belongs to the TVP38/TMEM64 family.</text>
</comment>
<evidence type="ECO:0000313" key="15">
    <source>
        <dbReference type="Proteomes" id="UP000247389"/>
    </source>
</evidence>
<keyword evidence="5 6" id="KW-0472">Membrane</keyword>
<name>A0A1G6Q9A3_9FIRM</name>
<comment type="subcellular location">
    <subcellularLocation>
        <location evidence="1 6">Cell membrane</location>
        <topology evidence="1 6">Multi-pass membrane protein</topology>
    </subcellularLocation>
</comment>
<evidence type="ECO:0000313" key="9">
    <source>
        <dbReference type="EMBL" id="SDC89060.1"/>
    </source>
</evidence>
<organism evidence="9 17">
    <name type="scientific">Halanaerobium congolense</name>
    <dbReference type="NCBI Taxonomy" id="54121"/>
    <lineage>
        <taxon>Bacteria</taxon>
        <taxon>Bacillati</taxon>
        <taxon>Bacillota</taxon>
        <taxon>Clostridia</taxon>
        <taxon>Halanaerobiales</taxon>
        <taxon>Halanaerobiaceae</taxon>
        <taxon>Halanaerobium</taxon>
    </lineage>
</organism>
<evidence type="ECO:0000313" key="16">
    <source>
        <dbReference type="Proteomes" id="UP000295758"/>
    </source>
</evidence>
<dbReference type="Proteomes" id="UP000199519">
    <property type="component" value="Unassembled WGS sequence"/>
</dbReference>
<evidence type="ECO:0000313" key="12">
    <source>
        <dbReference type="EMBL" id="TDS35319.1"/>
    </source>
</evidence>
<dbReference type="Proteomes" id="UP000247389">
    <property type="component" value="Unassembled WGS sequence"/>
</dbReference>
<dbReference type="AlphaFoldDB" id="A0A1G6Q9A3"/>
<dbReference type="PANTHER" id="PTHR12677:SF59">
    <property type="entry name" value="GOLGI APPARATUS MEMBRANE PROTEIN TVP38-RELATED"/>
    <property type="match status" value="1"/>
</dbReference>
<dbReference type="InterPro" id="IPR032816">
    <property type="entry name" value="VTT_dom"/>
</dbReference>
<keyword evidence="4 6" id="KW-1133">Transmembrane helix</keyword>
<feature type="domain" description="VTT" evidence="7">
    <location>
        <begin position="72"/>
        <end position="189"/>
    </location>
</feature>
<keyword evidence="2 6" id="KW-1003">Cell membrane</keyword>
<evidence type="ECO:0000313" key="14">
    <source>
        <dbReference type="Proteomes" id="UP000199519"/>
    </source>
</evidence>
<dbReference type="EMBL" id="FOHG01000010">
    <property type="protein sequence ID" value="SES89990.1"/>
    <property type="molecule type" value="Genomic_DNA"/>
</dbReference>
<sequence>MASEAAAQKKSNWLKIVIFVAIIAAVVIAVRQLGYMKYLQSPQLLKEAIDGLGFWGPVVFILLWVASAVFFLPGAALGIVGGILFGPWLGTFYTALGSTVGAVAAFLAGKYVARDMVKGLVEKNPKLQKIDEGVKKEGWRFVMLTRLVPVFPYNAQNYVYAMTAIKLPVYALTTFVFMLPGCFAFSFAGGAVSAGGSPTKIIAYLAVAGVALFAISLIPKYLKKKHGDVLEDDE</sequence>
<evidence type="ECO:0000256" key="3">
    <source>
        <dbReference type="ARBA" id="ARBA00022692"/>
    </source>
</evidence>
<dbReference type="Proteomes" id="UP000295758">
    <property type="component" value="Unassembled WGS sequence"/>
</dbReference>
<evidence type="ECO:0000313" key="8">
    <source>
        <dbReference type="EMBL" id="PXV67901.1"/>
    </source>
</evidence>
<dbReference type="GO" id="GO:0005886">
    <property type="term" value="C:plasma membrane"/>
    <property type="evidence" value="ECO:0007669"/>
    <property type="project" value="UniProtKB-SubCell"/>
</dbReference>
<evidence type="ECO:0000256" key="1">
    <source>
        <dbReference type="ARBA" id="ARBA00004651"/>
    </source>
</evidence>
<reference evidence="8 15" key="2">
    <citation type="submission" date="2018-04" db="EMBL/GenBank/DDBJ databases">
        <title>Subsurface microbial communities from deep shales in Ohio and West Virginia, USA.</title>
        <authorList>
            <person name="Wrighton K."/>
        </authorList>
    </citation>
    <scope>NUCLEOTIDE SEQUENCE [LARGE SCALE GENOMIC DNA]</scope>
    <source>
        <strain evidence="8 15">MSL28</strain>
    </source>
</reference>
<feature type="transmembrane region" description="Helical" evidence="6">
    <location>
        <begin position="12"/>
        <end position="31"/>
    </location>
</feature>
<dbReference type="InterPro" id="IPR015414">
    <property type="entry name" value="TMEM64"/>
</dbReference>
<feature type="transmembrane region" description="Helical" evidence="6">
    <location>
        <begin position="52"/>
        <end position="85"/>
    </location>
</feature>
<reference evidence="13 14" key="1">
    <citation type="submission" date="2016-10" db="EMBL/GenBank/DDBJ databases">
        <authorList>
            <person name="Varghese N."/>
            <person name="Submissions S."/>
        </authorList>
    </citation>
    <scope>NUCLEOTIDE SEQUENCE [LARGE SCALE GENOMIC DNA]</scope>
    <source>
        <strain evidence="9 17">WG10</strain>
        <strain evidence="10 14">WG2</strain>
        <strain evidence="11 13">WG5</strain>
    </source>
</reference>
<feature type="transmembrane region" description="Helical" evidence="6">
    <location>
        <begin position="169"/>
        <end position="189"/>
    </location>
</feature>
<gene>
    <name evidence="12" type="ORF">BY453_10133</name>
    <name evidence="8" type="ORF">C8C78_10627</name>
    <name evidence="9" type="ORF">SAMN04488597_11715</name>
    <name evidence="10" type="ORF">SAMN04488598_11069</name>
    <name evidence="11" type="ORF">SAMN04515652_11070</name>
</gene>
<keyword evidence="14" id="KW-1185">Reference proteome</keyword>
<dbReference type="Proteomes" id="UP000324896">
    <property type="component" value="Unassembled WGS sequence"/>
</dbReference>
<evidence type="ECO:0000259" key="7">
    <source>
        <dbReference type="Pfam" id="PF09335"/>
    </source>
</evidence>
<dbReference type="Pfam" id="PF09335">
    <property type="entry name" value="VTT_dom"/>
    <property type="match status" value="1"/>
</dbReference>
<evidence type="ECO:0000256" key="6">
    <source>
        <dbReference type="RuleBase" id="RU366058"/>
    </source>
</evidence>
<dbReference type="Proteomes" id="UP000198612">
    <property type="component" value="Unassembled WGS sequence"/>
</dbReference>
<evidence type="ECO:0000256" key="2">
    <source>
        <dbReference type="ARBA" id="ARBA00022475"/>
    </source>
</evidence>
<keyword evidence="3 6" id="KW-0812">Transmembrane</keyword>
<protein>
    <recommendedName>
        <fullName evidence="6">TVP38/TMEM64 family membrane protein</fullName>
    </recommendedName>
</protein>
<reference evidence="12 16" key="3">
    <citation type="submission" date="2019-03" db="EMBL/GenBank/DDBJ databases">
        <title>Deep subsurface shale carbon reservoir microbial communities from Ohio and West Virginia, USA.</title>
        <authorList>
            <person name="Wrighton K."/>
        </authorList>
    </citation>
    <scope>NUCLEOTIDE SEQUENCE [LARGE SCALE GENOMIC DNA]</scope>
    <source>
        <strain evidence="12 16">UTICA-S4D12</strain>
    </source>
</reference>
<evidence type="ECO:0000313" key="10">
    <source>
        <dbReference type="EMBL" id="SDF36020.1"/>
    </source>
</evidence>
<evidence type="ECO:0000313" key="11">
    <source>
        <dbReference type="EMBL" id="SES89990.1"/>
    </source>
</evidence>
<dbReference type="PANTHER" id="PTHR12677">
    <property type="entry name" value="GOLGI APPARATUS MEMBRANE PROTEIN TVP38-RELATED"/>
    <property type="match status" value="1"/>
</dbReference>
<feature type="transmembrane region" description="Helical" evidence="6">
    <location>
        <begin position="91"/>
        <end position="113"/>
    </location>
</feature>
<evidence type="ECO:0000256" key="5">
    <source>
        <dbReference type="ARBA" id="ARBA00023136"/>
    </source>
</evidence>
<proteinExistence type="inferred from homology"/>
<dbReference type="EMBL" id="FMYT01000017">
    <property type="protein sequence ID" value="SDC89060.1"/>
    <property type="molecule type" value="Genomic_DNA"/>
</dbReference>
<dbReference type="RefSeq" id="WP_089719908.1">
    <property type="nucleotide sequence ID" value="NZ_FMYT01000017.1"/>
</dbReference>
<dbReference type="EMBL" id="FNBJ01000010">
    <property type="protein sequence ID" value="SDF36020.1"/>
    <property type="molecule type" value="Genomic_DNA"/>
</dbReference>
<dbReference type="EMBL" id="SOAA01000001">
    <property type="protein sequence ID" value="TDS35319.1"/>
    <property type="molecule type" value="Genomic_DNA"/>
</dbReference>
<evidence type="ECO:0000313" key="17">
    <source>
        <dbReference type="Proteomes" id="UP000324896"/>
    </source>
</evidence>